<name>A0A1Q9CQV9_SYMMI</name>
<comment type="caution">
    <text evidence="5">The sequence shown here is derived from an EMBL/GenBank/DDBJ whole genome shotgun (WGS) entry which is preliminary data.</text>
</comment>
<dbReference type="GO" id="GO:0008270">
    <property type="term" value="F:zinc ion binding"/>
    <property type="evidence" value="ECO:0007669"/>
    <property type="project" value="UniProtKB-KW"/>
</dbReference>
<feature type="region of interest" description="Disordered" evidence="3">
    <location>
        <begin position="629"/>
        <end position="666"/>
    </location>
</feature>
<dbReference type="InterPro" id="IPR000571">
    <property type="entry name" value="Znf_CCCH"/>
</dbReference>
<dbReference type="Proteomes" id="UP000186817">
    <property type="component" value="Unassembled WGS sequence"/>
</dbReference>
<evidence type="ECO:0000256" key="1">
    <source>
        <dbReference type="PROSITE-ProRule" id="PRU00723"/>
    </source>
</evidence>
<keyword evidence="2" id="KW-0175">Coiled coil</keyword>
<feature type="coiled-coil region" evidence="2">
    <location>
        <begin position="667"/>
        <end position="697"/>
    </location>
</feature>
<dbReference type="Pfam" id="PF07727">
    <property type="entry name" value="RVT_2"/>
    <property type="match status" value="1"/>
</dbReference>
<reference evidence="5 6" key="1">
    <citation type="submission" date="2016-02" db="EMBL/GenBank/DDBJ databases">
        <title>Genome analysis of coral dinoflagellate symbionts highlights evolutionary adaptations to a symbiotic lifestyle.</title>
        <authorList>
            <person name="Aranda M."/>
            <person name="Li Y."/>
            <person name="Liew Y.J."/>
            <person name="Baumgarten S."/>
            <person name="Simakov O."/>
            <person name="Wilson M."/>
            <person name="Piel J."/>
            <person name="Ashoor H."/>
            <person name="Bougouffa S."/>
            <person name="Bajic V.B."/>
            <person name="Ryu T."/>
            <person name="Ravasi T."/>
            <person name="Bayer T."/>
            <person name="Micklem G."/>
            <person name="Kim H."/>
            <person name="Bhak J."/>
            <person name="Lajeunesse T.C."/>
            <person name="Voolstra C.R."/>
        </authorList>
    </citation>
    <scope>NUCLEOTIDE SEQUENCE [LARGE SCALE GENOMIC DNA]</scope>
    <source>
        <strain evidence="5 6">CCMP2467</strain>
    </source>
</reference>
<evidence type="ECO:0000256" key="2">
    <source>
        <dbReference type="SAM" id="Coils"/>
    </source>
</evidence>
<dbReference type="InterPro" id="IPR013103">
    <property type="entry name" value="RVT_2"/>
</dbReference>
<evidence type="ECO:0000256" key="3">
    <source>
        <dbReference type="SAM" id="MobiDB-lite"/>
    </source>
</evidence>
<feature type="coiled-coil region" evidence="2">
    <location>
        <begin position="198"/>
        <end position="225"/>
    </location>
</feature>
<feature type="zinc finger region" description="C3H1-type" evidence="1">
    <location>
        <begin position="599"/>
        <end position="626"/>
    </location>
</feature>
<evidence type="ECO:0000313" key="5">
    <source>
        <dbReference type="EMBL" id="OLP85285.1"/>
    </source>
</evidence>
<dbReference type="OrthoDB" id="480121at2759"/>
<evidence type="ECO:0000313" key="6">
    <source>
        <dbReference type="Proteomes" id="UP000186817"/>
    </source>
</evidence>
<feature type="domain" description="C3H1-type" evidence="4">
    <location>
        <begin position="599"/>
        <end position="626"/>
    </location>
</feature>
<accession>A0A1Q9CQV9</accession>
<feature type="region of interest" description="Disordered" evidence="3">
    <location>
        <begin position="306"/>
        <end position="329"/>
    </location>
</feature>
<proteinExistence type="predicted"/>
<feature type="compositionally biased region" description="Basic and acidic residues" evidence="3">
    <location>
        <begin position="650"/>
        <end position="666"/>
    </location>
</feature>
<dbReference type="EMBL" id="LSRX01000984">
    <property type="protein sequence ID" value="OLP85285.1"/>
    <property type="molecule type" value="Genomic_DNA"/>
</dbReference>
<keyword evidence="6" id="KW-1185">Reference proteome</keyword>
<keyword evidence="1" id="KW-0479">Metal-binding</keyword>
<feature type="region of interest" description="Disordered" evidence="3">
    <location>
        <begin position="743"/>
        <end position="797"/>
    </location>
</feature>
<evidence type="ECO:0000259" key="4">
    <source>
        <dbReference type="PROSITE" id="PS50103"/>
    </source>
</evidence>
<gene>
    <name evidence="5" type="primary">GIP</name>
    <name evidence="5" type="ORF">AK812_SmicGene33740</name>
</gene>
<protein>
    <submittedName>
        <fullName evidence="5">Copia protein</fullName>
    </submittedName>
</protein>
<keyword evidence="1" id="KW-0862">Zinc</keyword>
<organism evidence="5 6">
    <name type="scientific">Symbiodinium microadriaticum</name>
    <name type="common">Dinoflagellate</name>
    <name type="synonym">Zooxanthella microadriatica</name>
    <dbReference type="NCBI Taxonomy" id="2951"/>
    <lineage>
        <taxon>Eukaryota</taxon>
        <taxon>Sar</taxon>
        <taxon>Alveolata</taxon>
        <taxon>Dinophyceae</taxon>
        <taxon>Suessiales</taxon>
        <taxon>Symbiodiniaceae</taxon>
        <taxon>Symbiodinium</taxon>
    </lineage>
</organism>
<feature type="region of interest" description="Disordered" evidence="3">
    <location>
        <begin position="564"/>
        <end position="595"/>
    </location>
</feature>
<keyword evidence="1" id="KW-0863">Zinc-finger</keyword>
<dbReference type="PROSITE" id="PS50103">
    <property type="entry name" value="ZF_C3H1"/>
    <property type="match status" value="1"/>
</dbReference>
<sequence length="2105" mass="233941">MRMQQMLQIAAPAEVLRLLQSQATTVADAKTMKDVQNNVRLVAQELEARTERLASCLAGITGDLDGVKQQSEELSHALGNHHGALGVADSRFKELVGQVKQIESTITQISRRQVTFESTMGTQLEAIGEQIKSLLSQAGSADALRDEVASMKAALSMLETQRQGGHDSAQTSSEESEIRIQRRIDEMDALLNHFFERLDGNEKLCEKLRQQSEDLTSRCETLQTHVDAGFSGESRASSFRPQPRMPQQIAEEVHYESFEEEAKAQEIIETPKHRTTSGVQMFQMTPQRDGAEDSWQKDAVDEWLDQEEDPQVAQSAPVEPPGLRNSGAKIPAGQWKLIKDFPKLTIPHGEPWEKGMVFRQWCTEAASLAEAISPSFAQFFRKRVQEGQTNYEKRLRDGCESTLPVVHQDEREMETRLSLALLKAIPSSLKQPALEKGTPNEAVSTIALMETVSEVLMPGGITEQVSLQRFLRQLPTASSCKELLATLRRWRLAKQRADHLGVPEQAPHESIAALNSLCQQLEKKHALLGTRLSLLRLQHNIQVPSHDGVTSFLQVLEAECTRIQAEEQTSSSSKDHRKHEGDEYAIPSANQATGGKGVGAKPLCSYFNTARGCLKGAECEFRHEKITNKGKGAKGKNGKDGKDAGNSSSDKGKPSSKGDAKATADAKAAEEAKAKAVQDAKAKAKAEKRAAKAAAKAAASAKASSVVTVASAVSEEIPSLVGAVGLTSSQSTAPRVMMAQSLDCESDDVSGSESLESEIPMRAEGDTPEWSEVERGDFSSAEPSSDEEEDEDQHQQMHPLRLWVLNLTLEDFIMWTRPGHIQQHATSAFQVETNPNSIMWPVWWTIEQDHLDDDERGLIPVTEDVAMLRCDVTAVLFEDGIIRNVFVVWLLEEETGRERRVAVIRGRISPVVTPWPGRELGTAAKAVARASKVPFIAAPKATVTAFPKARAVARAPRGGATVPTAMRCLCVEEEPDWEPPMLVGAKAEPIIANRLECIDHPVGSAVISQQPSVLVDSGANETIRPWLADIKESGCTHTAVVTASGDRVAALRTRDGELCIKSTEDSRDWLLSVRRLVEAGGTFKWDREAATVSYLDSEGHEQHVDCRIQNGLPFLDWESFKPIRIMLSKHFKHKPTAARAATETALEWKSCQTCSIEELCEVVWNEEAYRMTTEESEEITKAIWESEAKARELLSRSSISHEDVWRLVQEAHLRGQRTQRQDMLVNPEQDRVQIWIFGMFCHGGVTGITSITRERPFLTKLLVKFMRQELPTLTFTTISLAIDATLRPHRDMTNAVGSAAGIIGISNFTGGKLWVEDPSGTVKRRISHDEVKTGVLLDICQKAHEFDPRRWHGADHHRGVRSTVVAYTVRQLQNLDQDMAERLRHIGFNLPEISSNVTAGTLSQGKAMAHQASSGMSECGAQENNKTHPDDLDDEDDGHRYFMVVNLSMKDGDDVPFSRLLFTKQTDEAEEGVFLANDERWNAPPSDMITVEESVGEIQPWNDGNTASEIIRERFKKHLVPEAEKHLFGLFGHGFLVTPVADDEPDGEVRVGVVEAERPNPENTKNRYVIYSHKVEQQMIKDETTSHRLMVTESADAGVFMNPSTPEWELNKWMEGLSKELDTMEVKNVLEKVPQSKFPNARPVPSKLVLTKKPMEDSEVIIKSDMGASEIAALIQQAWNPRVRLVACGNFEKESKAHDPENFAGNPGAETVRILLSLLARRPTNMTAVVLDISCAFLNARLDRSPDAKPVLIQPPSILYKLGLLEKGFIWHARRAIYGLRRSPRQWELERNGELDGVKLEPLSHHEHGSLSLESLESGTWLIRDSNGEIQGAMVMYVDDALIIGDLEICARLKAKLSSLWDLKVQGILKNHHMNLVVGETIMLESTPVNVKDELSFLGMKIGRDDTGIYLHQHTWISTELKKRGWSTIGGCDNLPDVEEGMWMPKDHTGQYYADLKVCQKELGCLQWVCLRSRPDLSAYVGTLASLQTIDPAKVLQLCTRAWKYLKGTEHVKLRYDYTDAMNECLNCYGDASWATGASRLTQQHPHAKVEMCLFSDNAACVINLVREDGFNIRHMSGSELPADALTKTLKRSALELARARLNLR</sequence>
<dbReference type="Gene3D" id="1.10.287.1490">
    <property type="match status" value="1"/>
</dbReference>
<feature type="region of interest" description="Disordered" evidence="3">
    <location>
        <begin position="1401"/>
        <end position="1435"/>
    </location>
</feature>